<dbReference type="Proteomes" id="UP000266895">
    <property type="component" value="Chromosome"/>
</dbReference>
<dbReference type="OrthoDB" id="241790at2"/>
<dbReference type="SMART" id="SM00342">
    <property type="entry name" value="HTH_ARAC"/>
    <property type="match status" value="1"/>
</dbReference>
<dbReference type="InterPro" id="IPR020449">
    <property type="entry name" value="Tscrpt_reg_AraC-type_HTH"/>
</dbReference>
<dbReference type="GO" id="GO:0043565">
    <property type="term" value="F:sequence-specific DNA binding"/>
    <property type="evidence" value="ECO:0007669"/>
    <property type="project" value="InterPro"/>
</dbReference>
<dbReference type="InterPro" id="IPR011051">
    <property type="entry name" value="RmlC_Cupin_sf"/>
</dbReference>
<dbReference type="InterPro" id="IPR009057">
    <property type="entry name" value="Homeodomain-like_sf"/>
</dbReference>
<feature type="region of interest" description="Disordered" evidence="4">
    <location>
        <begin position="1"/>
        <end position="21"/>
    </location>
</feature>
<keyword evidence="2" id="KW-0238">DNA-binding</keyword>
<dbReference type="Gene3D" id="1.10.10.60">
    <property type="entry name" value="Homeodomain-like"/>
    <property type="match status" value="2"/>
</dbReference>
<dbReference type="SUPFAM" id="SSF51182">
    <property type="entry name" value="RmlC-like cupins"/>
    <property type="match status" value="1"/>
</dbReference>
<dbReference type="InterPro" id="IPR014710">
    <property type="entry name" value="RmlC-like_jellyroll"/>
</dbReference>
<accession>A0A3S4RGJ7</accession>
<organism evidence="6 7">
    <name type="scientific">Actinomyces howellii</name>
    <dbReference type="NCBI Taxonomy" id="52771"/>
    <lineage>
        <taxon>Bacteria</taxon>
        <taxon>Bacillati</taxon>
        <taxon>Actinomycetota</taxon>
        <taxon>Actinomycetes</taxon>
        <taxon>Actinomycetales</taxon>
        <taxon>Actinomycetaceae</taxon>
        <taxon>Actinomyces</taxon>
    </lineage>
</organism>
<dbReference type="PROSITE" id="PS01124">
    <property type="entry name" value="HTH_ARAC_FAMILY_2"/>
    <property type="match status" value="1"/>
</dbReference>
<sequence length="364" mass="40017">MGASAEISTETSAEGQLRRDHSAAARGLEAHQRVYAIGSYHYNWHPALELLAVTTGEIELCVAGRIERFSPGDVVAINSNDGHATLATQPRSTVLLLHVEAAYLASFTGSGSVPRFGCRSTEQTRREPAFTRLRALMARMMLMSDRHGPGATAAWESGLLAVVSTLFDHFLLPGQPGPTQTEGHRALERAVAHVDEHFRERLTLEHVARKVGFSAGYLSQIFPQQVGMTFSQYLTRVRLRHATRELGESPNRIATIALDNGFPDVKAFNTAFRRTFGRTPSAYRRLLTEDTRAADSVFHQRYVSRSDHEVMRVLRGWAAQDAAGGAEEPCATAALLARPTPLEEAVELARALSARLEEMTGSER</sequence>
<keyword evidence="3" id="KW-0804">Transcription</keyword>
<dbReference type="InterPro" id="IPR003313">
    <property type="entry name" value="AraC-bd"/>
</dbReference>
<proteinExistence type="predicted"/>
<evidence type="ECO:0000256" key="2">
    <source>
        <dbReference type="ARBA" id="ARBA00023125"/>
    </source>
</evidence>
<name>A0A3S4RGJ7_9ACTO</name>
<dbReference type="InterPro" id="IPR018062">
    <property type="entry name" value="HTH_AraC-typ_CS"/>
</dbReference>
<evidence type="ECO:0000259" key="5">
    <source>
        <dbReference type="PROSITE" id="PS01124"/>
    </source>
</evidence>
<dbReference type="PROSITE" id="PS00041">
    <property type="entry name" value="HTH_ARAC_FAMILY_1"/>
    <property type="match status" value="1"/>
</dbReference>
<reference evidence="6 7" key="1">
    <citation type="submission" date="2018-12" db="EMBL/GenBank/DDBJ databases">
        <authorList>
            <consortium name="Pathogen Informatics"/>
        </authorList>
    </citation>
    <scope>NUCLEOTIDE SEQUENCE [LARGE SCALE GENOMIC DNA]</scope>
    <source>
        <strain evidence="6 7">NCTC11636</strain>
    </source>
</reference>
<dbReference type="InterPro" id="IPR018060">
    <property type="entry name" value="HTH_AraC"/>
</dbReference>
<feature type="compositionally biased region" description="Polar residues" evidence="4">
    <location>
        <begin position="1"/>
        <end position="14"/>
    </location>
</feature>
<dbReference type="Gene3D" id="2.60.120.10">
    <property type="entry name" value="Jelly Rolls"/>
    <property type="match status" value="1"/>
</dbReference>
<dbReference type="RefSeq" id="WP_126382984.1">
    <property type="nucleotide sequence ID" value="NZ_LR134350.1"/>
</dbReference>
<dbReference type="SUPFAM" id="SSF46689">
    <property type="entry name" value="Homeodomain-like"/>
    <property type="match status" value="2"/>
</dbReference>
<evidence type="ECO:0000313" key="6">
    <source>
        <dbReference type="EMBL" id="VEG29346.1"/>
    </source>
</evidence>
<dbReference type="InterPro" id="IPR050204">
    <property type="entry name" value="AraC_XylS_family_regulators"/>
</dbReference>
<dbReference type="GO" id="GO:0003700">
    <property type="term" value="F:DNA-binding transcription factor activity"/>
    <property type="evidence" value="ECO:0007669"/>
    <property type="project" value="InterPro"/>
</dbReference>
<dbReference type="AlphaFoldDB" id="A0A3S4RGJ7"/>
<keyword evidence="7" id="KW-1185">Reference proteome</keyword>
<evidence type="ECO:0000313" key="7">
    <source>
        <dbReference type="Proteomes" id="UP000266895"/>
    </source>
</evidence>
<evidence type="ECO:0000256" key="3">
    <source>
        <dbReference type="ARBA" id="ARBA00023163"/>
    </source>
</evidence>
<dbReference type="PRINTS" id="PR00032">
    <property type="entry name" value="HTHARAC"/>
</dbReference>
<dbReference type="Pfam" id="PF12833">
    <property type="entry name" value="HTH_18"/>
    <property type="match status" value="1"/>
</dbReference>
<feature type="domain" description="HTH araC/xylS-type" evidence="5">
    <location>
        <begin position="188"/>
        <end position="286"/>
    </location>
</feature>
<protein>
    <submittedName>
        <fullName evidence="6">L-rhamnose operon transcriptional activator rhaR</fullName>
    </submittedName>
</protein>
<dbReference type="KEGG" id="ahw:NCTC11636_02002"/>
<dbReference type="EMBL" id="LR134350">
    <property type="protein sequence ID" value="VEG29346.1"/>
    <property type="molecule type" value="Genomic_DNA"/>
</dbReference>
<dbReference type="Pfam" id="PF02311">
    <property type="entry name" value="AraC_binding"/>
    <property type="match status" value="1"/>
</dbReference>
<gene>
    <name evidence="6" type="primary">rhaR</name>
    <name evidence="6" type="ORF">NCTC11636_02002</name>
</gene>
<dbReference type="PANTHER" id="PTHR46796">
    <property type="entry name" value="HTH-TYPE TRANSCRIPTIONAL ACTIVATOR RHAS-RELATED"/>
    <property type="match status" value="1"/>
</dbReference>
<evidence type="ECO:0000256" key="4">
    <source>
        <dbReference type="SAM" id="MobiDB-lite"/>
    </source>
</evidence>
<evidence type="ECO:0000256" key="1">
    <source>
        <dbReference type="ARBA" id="ARBA00023015"/>
    </source>
</evidence>
<keyword evidence="1" id="KW-0805">Transcription regulation</keyword>